<gene>
    <name evidence="2" type="ORF">METZ01_LOCUS264748</name>
</gene>
<dbReference type="GO" id="GO:0006427">
    <property type="term" value="P:histidyl-tRNA aminoacylation"/>
    <property type="evidence" value="ECO:0007669"/>
    <property type="project" value="TreeGrafter"/>
</dbReference>
<evidence type="ECO:0000313" key="2">
    <source>
        <dbReference type="EMBL" id="SVC11894.1"/>
    </source>
</evidence>
<proteinExistence type="predicted"/>
<protein>
    <recommendedName>
        <fullName evidence="1">Class II Histidinyl-tRNA synthetase (HisRS)-like catalytic core domain-containing protein</fullName>
    </recommendedName>
</protein>
<dbReference type="Pfam" id="PF13393">
    <property type="entry name" value="tRNA-synt_His"/>
    <property type="match status" value="2"/>
</dbReference>
<dbReference type="GO" id="GO:0005737">
    <property type="term" value="C:cytoplasm"/>
    <property type="evidence" value="ECO:0007669"/>
    <property type="project" value="InterPro"/>
</dbReference>
<feature type="domain" description="Class II Histidinyl-tRNA synthetase (HisRS)-like catalytic core" evidence="1">
    <location>
        <begin position="17"/>
        <end position="186"/>
    </location>
</feature>
<dbReference type="EMBL" id="UINC01074569">
    <property type="protein sequence ID" value="SVC11894.1"/>
    <property type="molecule type" value="Genomic_DNA"/>
</dbReference>
<sequence>MNTLRAGTLLSFQPILGMRDLSPLELETKNRVIDSVSKLLAENGFEMADYPIVEPTELFVKKSGGDIGGRLYSFVDPGGNRVSLRPEFTSSVIRSFLLEGSPNAGVRRQYAGPVFRYSDGQYTNELKQFTQIGCELIGSDSLQSDAQILRLALQALSLTDTPSVTVRMGNVGLIRSLLTGHGLNETICFFVLSNLATLRAGAMSSGEIVKRATDLGLVSDLQGQANRNQQLSDKEYIESHMSENLSGNTGRRSRSDIINRIVAKENTKVDSKSLSKAIDQLTLFLKIAEGELSLGSSLDLGTDFGKDVQQKINELISIREGVGDFTSLEVRYILDFSTSRGLTYYSGLIFDISLDNTDETVVGGGGRYDGLVRMLGGSEDVPAVGFAI</sequence>
<dbReference type="AlphaFoldDB" id="A0A382JHR8"/>
<dbReference type="Gene3D" id="3.30.930.10">
    <property type="entry name" value="Bira Bifunctional Protein, Domain 2"/>
    <property type="match status" value="1"/>
</dbReference>
<dbReference type="PIRSF" id="PIRSF001549">
    <property type="entry name" value="His-tRNA_synth"/>
    <property type="match status" value="1"/>
</dbReference>
<feature type="non-terminal residue" evidence="2">
    <location>
        <position position="388"/>
    </location>
</feature>
<dbReference type="InterPro" id="IPR045864">
    <property type="entry name" value="aa-tRNA-synth_II/BPL/LPL"/>
</dbReference>
<reference evidence="2" key="1">
    <citation type="submission" date="2018-05" db="EMBL/GenBank/DDBJ databases">
        <authorList>
            <person name="Lanie J.A."/>
            <person name="Ng W.-L."/>
            <person name="Kazmierczak K.M."/>
            <person name="Andrzejewski T.M."/>
            <person name="Davidsen T.M."/>
            <person name="Wayne K.J."/>
            <person name="Tettelin H."/>
            <person name="Glass J.I."/>
            <person name="Rusch D."/>
            <person name="Podicherti R."/>
            <person name="Tsui H.-C.T."/>
            <person name="Winkler M.E."/>
        </authorList>
    </citation>
    <scope>NUCLEOTIDE SEQUENCE</scope>
</reference>
<dbReference type="PANTHER" id="PTHR43707:SF1">
    <property type="entry name" value="HISTIDINE--TRNA LIGASE, MITOCHONDRIAL-RELATED"/>
    <property type="match status" value="1"/>
</dbReference>
<dbReference type="PANTHER" id="PTHR43707">
    <property type="entry name" value="HISTIDYL-TRNA SYNTHETASE"/>
    <property type="match status" value="1"/>
</dbReference>
<dbReference type="SUPFAM" id="SSF55681">
    <property type="entry name" value="Class II aaRS and biotin synthetases"/>
    <property type="match status" value="1"/>
</dbReference>
<name>A0A382JHR8_9ZZZZ</name>
<feature type="domain" description="Class II Histidinyl-tRNA synthetase (HisRS)-like catalytic core" evidence="1">
    <location>
        <begin position="306"/>
        <end position="388"/>
    </location>
</feature>
<dbReference type="InterPro" id="IPR041715">
    <property type="entry name" value="HisRS-like_core"/>
</dbReference>
<dbReference type="InterPro" id="IPR004516">
    <property type="entry name" value="HisRS/HisZ"/>
</dbReference>
<evidence type="ECO:0000259" key="1">
    <source>
        <dbReference type="Pfam" id="PF13393"/>
    </source>
</evidence>
<dbReference type="CDD" id="cd00773">
    <property type="entry name" value="HisRS-like_core"/>
    <property type="match status" value="1"/>
</dbReference>
<organism evidence="2">
    <name type="scientific">marine metagenome</name>
    <dbReference type="NCBI Taxonomy" id="408172"/>
    <lineage>
        <taxon>unclassified sequences</taxon>
        <taxon>metagenomes</taxon>
        <taxon>ecological metagenomes</taxon>
    </lineage>
</organism>
<accession>A0A382JHR8</accession>
<dbReference type="GO" id="GO:0004821">
    <property type="term" value="F:histidine-tRNA ligase activity"/>
    <property type="evidence" value="ECO:0007669"/>
    <property type="project" value="TreeGrafter"/>
</dbReference>